<comment type="subcellular location">
    <subcellularLocation>
        <location evidence="1">Nucleus</location>
    </subcellularLocation>
</comment>
<feature type="domain" description="BHLH" evidence="6">
    <location>
        <begin position="284"/>
        <end position="333"/>
    </location>
</feature>
<dbReference type="Pfam" id="PF14215">
    <property type="entry name" value="bHLH-MYC_N"/>
    <property type="match status" value="1"/>
</dbReference>
<dbReference type="InterPro" id="IPR025610">
    <property type="entry name" value="MYC/MYB_N"/>
</dbReference>
<evidence type="ECO:0000259" key="6">
    <source>
        <dbReference type="PROSITE" id="PS50888"/>
    </source>
</evidence>
<keyword evidence="4" id="KW-0539">Nucleus</keyword>
<dbReference type="EMBL" id="BTGU01000013">
    <property type="protein sequence ID" value="GMN41608.1"/>
    <property type="molecule type" value="Genomic_DNA"/>
</dbReference>
<keyword evidence="8" id="KW-1185">Reference proteome</keyword>
<accession>A0AA88A9A4</accession>
<dbReference type="Pfam" id="PF22754">
    <property type="entry name" value="bHLH-TF_ACT-like_plant"/>
    <property type="match status" value="1"/>
</dbReference>
<evidence type="ECO:0000313" key="8">
    <source>
        <dbReference type="Proteomes" id="UP001187192"/>
    </source>
</evidence>
<evidence type="ECO:0000256" key="3">
    <source>
        <dbReference type="ARBA" id="ARBA00023163"/>
    </source>
</evidence>
<dbReference type="PANTHER" id="PTHR31945:SF63">
    <property type="entry name" value="TRANSCRIPTION FACTOR BHLH90"/>
    <property type="match status" value="1"/>
</dbReference>
<dbReference type="GO" id="GO:0046983">
    <property type="term" value="F:protein dimerization activity"/>
    <property type="evidence" value="ECO:0007669"/>
    <property type="project" value="InterPro"/>
</dbReference>
<dbReference type="InterPro" id="IPR054502">
    <property type="entry name" value="bHLH-TF_ACT-like_plant"/>
</dbReference>
<dbReference type="GO" id="GO:0003700">
    <property type="term" value="F:DNA-binding transcription factor activity"/>
    <property type="evidence" value="ECO:0007669"/>
    <property type="project" value="TreeGrafter"/>
</dbReference>
<evidence type="ECO:0000256" key="2">
    <source>
        <dbReference type="ARBA" id="ARBA00023015"/>
    </source>
</evidence>
<keyword evidence="3" id="KW-0804">Transcription</keyword>
<keyword evidence="2" id="KW-0805">Transcription regulation</keyword>
<comment type="caution">
    <text evidence="7">The sequence shown here is derived from an EMBL/GenBank/DDBJ whole genome shotgun (WGS) entry which is preliminary data.</text>
</comment>
<evidence type="ECO:0000256" key="4">
    <source>
        <dbReference type="ARBA" id="ARBA00023242"/>
    </source>
</evidence>
<keyword evidence="5" id="KW-0175">Coiled coil</keyword>
<dbReference type="Pfam" id="PF00010">
    <property type="entry name" value="HLH"/>
    <property type="match status" value="1"/>
</dbReference>
<organism evidence="7 8">
    <name type="scientific">Ficus carica</name>
    <name type="common">Common fig</name>
    <dbReference type="NCBI Taxonomy" id="3494"/>
    <lineage>
        <taxon>Eukaryota</taxon>
        <taxon>Viridiplantae</taxon>
        <taxon>Streptophyta</taxon>
        <taxon>Embryophyta</taxon>
        <taxon>Tracheophyta</taxon>
        <taxon>Spermatophyta</taxon>
        <taxon>Magnoliopsida</taxon>
        <taxon>eudicotyledons</taxon>
        <taxon>Gunneridae</taxon>
        <taxon>Pentapetalae</taxon>
        <taxon>rosids</taxon>
        <taxon>fabids</taxon>
        <taxon>Rosales</taxon>
        <taxon>Moraceae</taxon>
        <taxon>Ficeae</taxon>
        <taxon>Ficus</taxon>
    </lineage>
</organism>
<protein>
    <recommendedName>
        <fullName evidence="6">BHLH domain-containing protein</fullName>
    </recommendedName>
</protein>
<dbReference type="Gene3D" id="4.10.280.10">
    <property type="entry name" value="Helix-loop-helix DNA-binding domain"/>
    <property type="match status" value="1"/>
</dbReference>
<dbReference type="GO" id="GO:0005634">
    <property type="term" value="C:nucleus"/>
    <property type="evidence" value="ECO:0007669"/>
    <property type="project" value="UniProtKB-SubCell"/>
</dbReference>
<dbReference type="SUPFAM" id="SSF47459">
    <property type="entry name" value="HLH, helix-loop-helix DNA-binding domain"/>
    <property type="match status" value="1"/>
</dbReference>
<dbReference type="SMART" id="SM00353">
    <property type="entry name" value="HLH"/>
    <property type="match status" value="1"/>
</dbReference>
<name>A0AA88A9A4_FICCA</name>
<sequence length="476" mass="53479">MRAREVECFRPLLLAQQWDYIVVWKLGDDPSRFIEWMGCCCSGGYECGNAKEERGENSHLSSFCKDTYLKHHVRTKACEALAQLPSSMPLYSGVHTEVVISRQPRWLSQVENGTDSNPSHVNSAGTQALIPVDDGLIDFYSLKHIPKDQKILEMILAHCNISLEQGNLDIQPQKCIQKQPSSVHLLSLSPGSKAFQQVSSGSRTSMEGPFTASSLNLSNEHLWFGSECANKSQSGPSKLSYERASGLTRLDYDEEFLKRQACLVSCCEAEKAAKKVTKRKERGNYKSTNLVSERNRRKRIKTALFALRSLVPNITKMDTASIVGDAVTYIRELQKEEKELQEELKKMEEEEEECPKIKNGFAVRESDKSKGVASCLPPAENIPKMKTEMQVEVKQIGKTGCFIKVFSEHKQGGFVKLMEAIESLELQVVSANFTAFNGRVQNVIEVKVRYQQNSCFVSMILSRDVNEAGRVLADSW</sequence>
<dbReference type="InterPro" id="IPR036638">
    <property type="entry name" value="HLH_DNA-bd_sf"/>
</dbReference>
<gene>
    <name evidence="7" type="ORF">TIFTF001_010821</name>
</gene>
<dbReference type="AlphaFoldDB" id="A0AA88A9A4"/>
<evidence type="ECO:0000313" key="7">
    <source>
        <dbReference type="EMBL" id="GMN41608.1"/>
    </source>
</evidence>
<dbReference type="InterPro" id="IPR011598">
    <property type="entry name" value="bHLH_dom"/>
</dbReference>
<proteinExistence type="predicted"/>
<reference evidence="7" key="1">
    <citation type="submission" date="2023-07" db="EMBL/GenBank/DDBJ databases">
        <title>draft genome sequence of fig (Ficus carica).</title>
        <authorList>
            <person name="Takahashi T."/>
            <person name="Nishimura K."/>
        </authorList>
    </citation>
    <scope>NUCLEOTIDE SEQUENCE</scope>
</reference>
<feature type="coiled-coil region" evidence="5">
    <location>
        <begin position="323"/>
        <end position="353"/>
    </location>
</feature>
<evidence type="ECO:0000256" key="5">
    <source>
        <dbReference type="SAM" id="Coils"/>
    </source>
</evidence>
<dbReference type="Proteomes" id="UP001187192">
    <property type="component" value="Unassembled WGS sequence"/>
</dbReference>
<evidence type="ECO:0000256" key="1">
    <source>
        <dbReference type="ARBA" id="ARBA00004123"/>
    </source>
</evidence>
<dbReference type="InterPro" id="IPR051358">
    <property type="entry name" value="TF_AMS/ICE1/BHLH6-like"/>
</dbReference>
<dbReference type="PANTHER" id="PTHR31945">
    <property type="entry name" value="TRANSCRIPTION FACTOR SCREAM2-RELATED"/>
    <property type="match status" value="1"/>
</dbReference>
<dbReference type="GO" id="GO:0043565">
    <property type="term" value="F:sequence-specific DNA binding"/>
    <property type="evidence" value="ECO:0007669"/>
    <property type="project" value="TreeGrafter"/>
</dbReference>
<dbReference type="PROSITE" id="PS50888">
    <property type="entry name" value="BHLH"/>
    <property type="match status" value="1"/>
</dbReference>